<keyword evidence="3" id="KW-1185">Reference proteome</keyword>
<evidence type="ECO:0000313" key="3">
    <source>
        <dbReference type="Proteomes" id="UP001642484"/>
    </source>
</evidence>
<reference evidence="2 3" key="1">
    <citation type="submission" date="2024-02" db="EMBL/GenBank/DDBJ databases">
        <authorList>
            <person name="Chen Y."/>
            <person name="Shah S."/>
            <person name="Dougan E. K."/>
            <person name="Thang M."/>
            <person name="Chan C."/>
        </authorList>
    </citation>
    <scope>NUCLEOTIDE SEQUENCE [LARGE SCALE GENOMIC DNA]</scope>
</reference>
<evidence type="ECO:0000256" key="1">
    <source>
        <dbReference type="SAM" id="MobiDB-lite"/>
    </source>
</evidence>
<evidence type="ECO:0000313" key="2">
    <source>
        <dbReference type="EMBL" id="CAK9100055.1"/>
    </source>
</evidence>
<feature type="region of interest" description="Disordered" evidence="1">
    <location>
        <begin position="1"/>
        <end position="49"/>
    </location>
</feature>
<organism evidence="2 3">
    <name type="scientific">Durusdinium trenchii</name>
    <dbReference type="NCBI Taxonomy" id="1381693"/>
    <lineage>
        <taxon>Eukaryota</taxon>
        <taxon>Sar</taxon>
        <taxon>Alveolata</taxon>
        <taxon>Dinophyceae</taxon>
        <taxon>Suessiales</taxon>
        <taxon>Symbiodiniaceae</taxon>
        <taxon>Durusdinium</taxon>
    </lineage>
</organism>
<dbReference type="Proteomes" id="UP001642484">
    <property type="component" value="Unassembled WGS sequence"/>
</dbReference>
<dbReference type="EMBL" id="CAXAMN010026028">
    <property type="protein sequence ID" value="CAK9100055.1"/>
    <property type="molecule type" value="Genomic_DNA"/>
</dbReference>
<evidence type="ECO:0008006" key="4">
    <source>
        <dbReference type="Google" id="ProtNLM"/>
    </source>
</evidence>
<sequence>MELLKGASIAGQRREGHQTPDSPVMAGSISGGSPADGLTGIDTPVDHGNRLGSAAELQRHAEALREELHHMAEAQELPPLEEPASSSSAPPPEQDKKTQGSTETQAQISLGTVGHPVSCGQACRYVKRKGGCREGAACLCCHLCFWVRHKDEQPPARRNQANQRRPISSMGTVGHPVSCGDACSLAWTEGGCPAGSACQKCHRCTPEPLPEVVTYQGRFHPHHRRLLEPGAAGADVTQPAIAFSVGSFGHPFSCAEPCKYAHKPRGCKDGQSCSRCHFCSWHRHAPPTQLPCTRWEGVIHESL</sequence>
<proteinExistence type="predicted"/>
<name>A0ABP0RIW1_9DINO</name>
<accession>A0ABP0RIW1</accession>
<feature type="compositionally biased region" description="Low complexity" evidence="1">
    <location>
        <begin position="77"/>
        <end position="88"/>
    </location>
</feature>
<gene>
    <name evidence="2" type="ORF">CCMP2556_LOCUS47320</name>
</gene>
<comment type="caution">
    <text evidence="2">The sequence shown here is derived from an EMBL/GenBank/DDBJ whole genome shotgun (WGS) entry which is preliminary data.</text>
</comment>
<feature type="region of interest" description="Disordered" evidence="1">
    <location>
        <begin position="77"/>
        <end position="104"/>
    </location>
</feature>
<protein>
    <recommendedName>
        <fullName evidence="4">C3H1-type domain-containing protein</fullName>
    </recommendedName>
</protein>